<evidence type="ECO:0000313" key="1">
    <source>
        <dbReference type="EMBL" id="CDJ59081.1"/>
    </source>
</evidence>
<keyword evidence="2" id="KW-1185">Reference proteome</keyword>
<dbReference type="VEuPathDB" id="ToxoDB:EMWEY_00055510"/>
<reference evidence="1" key="2">
    <citation type="submission" date="2013-10" db="EMBL/GenBank/DDBJ databases">
        <authorList>
            <person name="Aslett M."/>
        </authorList>
    </citation>
    <scope>NUCLEOTIDE SEQUENCE [LARGE SCALE GENOMIC DNA]</scope>
    <source>
        <strain evidence="1">Weybridge</strain>
    </source>
</reference>
<organism evidence="1 2">
    <name type="scientific">Eimeria maxima</name>
    <name type="common">Coccidian parasite</name>
    <dbReference type="NCBI Taxonomy" id="5804"/>
    <lineage>
        <taxon>Eukaryota</taxon>
        <taxon>Sar</taxon>
        <taxon>Alveolata</taxon>
        <taxon>Apicomplexa</taxon>
        <taxon>Conoidasida</taxon>
        <taxon>Coccidia</taxon>
        <taxon>Eucoccidiorida</taxon>
        <taxon>Eimeriorina</taxon>
        <taxon>Eimeriidae</taxon>
        <taxon>Eimeria</taxon>
    </lineage>
</organism>
<dbReference type="Proteomes" id="UP000030763">
    <property type="component" value="Unassembled WGS sequence"/>
</dbReference>
<accession>U6M4Z6</accession>
<reference evidence="1" key="1">
    <citation type="submission" date="2013-10" db="EMBL/GenBank/DDBJ databases">
        <title>Genomic analysis of the causative agents of coccidiosis in chickens.</title>
        <authorList>
            <person name="Reid A.J."/>
            <person name="Blake D."/>
            <person name="Billington K."/>
            <person name="Browne H."/>
            <person name="Dunn M."/>
            <person name="Hung S."/>
            <person name="Kawahara F."/>
            <person name="Miranda-Saavedra D."/>
            <person name="Mourier T."/>
            <person name="Nagra H."/>
            <person name="Otto T.D."/>
            <person name="Rawlings N."/>
            <person name="Sanchez A."/>
            <person name="Sanders M."/>
            <person name="Subramaniam C."/>
            <person name="Tay Y."/>
            <person name="Dear P."/>
            <person name="Doerig C."/>
            <person name="Gruber A."/>
            <person name="Parkinson J."/>
            <person name="Shirley M."/>
            <person name="Wan K.L."/>
            <person name="Berriman M."/>
            <person name="Tomley F."/>
            <person name="Pain A."/>
        </authorList>
    </citation>
    <scope>NUCLEOTIDE SEQUENCE [LARGE SCALE GENOMIC DNA]</scope>
    <source>
        <strain evidence="1">Weybridge</strain>
    </source>
</reference>
<sequence>MSFLDTETEQTPELIQRYKTAIENAKHEDYYLFKLRGLMRYMGKDIEGNEVLLFVPCLVTATGTIYDHAL</sequence>
<dbReference type="RefSeq" id="XP_013335729.1">
    <property type="nucleotide sequence ID" value="XM_013480275.1"/>
</dbReference>
<dbReference type="EMBL" id="HG720083">
    <property type="protein sequence ID" value="CDJ59081.1"/>
    <property type="molecule type" value="Genomic_DNA"/>
</dbReference>
<evidence type="ECO:0000313" key="2">
    <source>
        <dbReference type="Proteomes" id="UP000030763"/>
    </source>
</evidence>
<dbReference type="OrthoDB" id="19923at2759"/>
<dbReference type="AlphaFoldDB" id="U6M4Z6"/>
<proteinExistence type="predicted"/>
<gene>
    <name evidence="1" type="ORF">EMWEY_00055510</name>
</gene>
<protein>
    <submittedName>
        <fullName evidence="1">RhoGAP protein, putative</fullName>
    </submittedName>
</protein>
<name>U6M4Z6_EIMMA</name>
<dbReference type="GeneID" id="25339537"/>